<protein>
    <recommendedName>
        <fullName evidence="4">Egg protein CP391S-like protein</fullName>
    </recommendedName>
</protein>
<reference evidence="3" key="1">
    <citation type="submission" date="2023-11" db="UniProtKB">
        <authorList>
            <consortium name="WormBaseParasite"/>
        </authorList>
    </citation>
    <scope>IDENTIFICATION</scope>
</reference>
<sequence length="303" mass="34757">MISTFSFGQLVTIYSIIILTWGYFDCHEFCENFDLLSQGKVVFQNDIYEYSHFYHYSQFIRSNQSSPRISGTFEKLLIEKEINLKFPFRFYDADLSPFIIDLSGRISLKGQEYLKEIFNYISGYDQCEVEILNEDDTIKAMYLIRSNGKIYFYYENIPSGIKERDVISGIAYNIWCGIGGLKGPSAEVSFEWIKSGTLVEYDVLGDCPNHNSSEACHGATSSTTCIWCEIADICITGNGKDVHVFEVNGCQIKNMTTDTTVDIGERKSSQYVYIVVPLVISFLIVCIGCGIWLWFHRRKRVYP</sequence>
<proteinExistence type="predicted"/>
<keyword evidence="1" id="KW-1133">Transmembrane helix</keyword>
<accession>A0AA84Z4P1</accession>
<evidence type="ECO:0000256" key="1">
    <source>
        <dbReference type="SAM" id="Phobius"/>
    </source>
</evidence>
<evidence type="ECO:0000313" key="2">
    <source>
        <dbReference type="Proteomes" id="UP000050790"/>
    </source>
</evidence>
<organism evidence="2 3">
    <name type="scientific">Schistosoma margrebowiei</name>
    <dbReference type="NCBI Taxonomy" id="48269"/>
    <lineage>
        <taxon>Eukaryota</taxon>
        <taxon>Metazoa</taxon>
        <taxon>Spiralia</taxon>
        <taxon>Lophotrochozoa</taxon>
        <taxon>Platyhelminthes</taxon>
        <taxon>Trematoda</taxon>
        <taxon>Digenea</taxon>
        <taxon>Strigeidida</taxon>
        <taxon>Schistosomatoidea</taxon>
        <taxon>Schistosomatidae</taxon>
        <taxon>Schistosoma</taxon>
    </lineage>
</organism>
<dbReference type="AlphaFoldDB" id="A0AA84Z4P1"/>
<evidence type="ECO:0008006" key="4">
    <source>
        <dbReference type="Google" id="ProtNLM"/>
    </source>
</evidence>
<dbReference type="Proteomes" id="UP000050790">
    <property type="component" value="Unassembled WGS sequence"/>
</dbReference>
<name>A0AA84Z4P1_9TREM</name>
<dbReference type="WBParaSite" id="SMRG1_1210.1">
    <property type="protein sequence ID" value="SMRG1_1210.1"/>
    <property type="gene ID" value="SMRG1_1210"/>
</dbReference>
<evidence type="ECO:0000313" key="3">
    <source>
        <dbReference type="WBParaSite" id="SMRG1_1210.1"/>
    </source>
</evidence>
<keyword evidence="1" id="KW-0472">Membrane</keyword>
<keyword evidence="1" id="KW-0812">Transmembrane</keyword>
<feature type="transmembrane region" description="Helical" evidence="1">
    <location>
        <begin position="271"/>
        <end position="295"/>
    </location>
</feature>